<dbReference type="InterPro" id="IPR005477">
    <property type="entry name" value="Dxylulose-5-P_synthase"/>
</dbReference>
<dbReference type="InterPro" id="IPR009014">
    <property type="entry name" value="Transketo_C/PFOR_II"/>
</dbReference>
<dbReference type="GO" id="GO:0030976">
    <property type="term" value="F:thiamine pyrophosphate binding"/>
    <property type="evidence" value="ECO:0007669"/>
    <property type="project" value="UniProtKB-UniRule"/>
</dbReference>
<reference evidence="13 15" key="1">
    <citation type="submission" date="2015-10" db="EMBL/GenBank/DDBJ databases">
        <title>Draft genome of Bosea thiooxidans.</title>
        <authorList>
            <person name="Wang X."/>
        </authorList>
    </citation>
    <scope>NUCLEOTIDE SEQUENCE [LARGE SCALE GENOMIC DNA]</scope>
    <source>
        <strain evidence="13 15">CGMCC 9174</strain>
    </source>
</reference>
<evidence type="ECO:0000256" key="6">
    <source>
        <dbReference type="ARBA" id="ARBA00022842"/>
    </source>
</evidence>
<dbReference type="PROSITE" id="PS00801">
    <property type="entry name" value="TRANSKETOLASE_1"/>
    <property type="match status" value="1"/>
</dbReference>
<evidence type="ECO:0000256" key="10">
    <source>
        <dbReference type="ARBA" id="ARBA00055605"/>
    </source>
</evidence>
<keyword evidence="9 11" id="KW-0414">Isoprene biosynthesis</keyword>
<dbReference type="Gene3D" id="3.40.50.970">
    <property type="match status" value="2"/>
</dbReference>
<keyword evidence="4 11" id="KW-0808">Transferase</keyword>
<keyword evidence="6 11" id="KW-0460">Magnesium</keyword>
<organism evidence="13 15">
    <name type="scientific">Bosea thiooxidans</name>
    <dbReference type="NCBI Taxonomy" id="53254"/>
    <lineage>
        <taxon>Bacteria</taxon>
        <taxon>Pseudomonadati</taxon>
        <taxon>Pseudomonadota</taxon>
        <taxon>Alphaproteobacteria</taxon>
        <taxon>Hyphomicrobiales</taxon>
        <taxon>Boseaceae</taxon>
        <taxon>Bosea</taxon>
    </lineage>
</organism>
<evidence type="ECO:0000256" key="2">
    <source>
        <dbReference type="ARBA" id="ARBA00011081"/>
    </source>
</evidence>
<dbReference type="RefSeq" id="WP_055727572.1">
    <property type="nucleotide sequence ID" value="NZ_FUYX01000007.1"/>
</dbReference>
<dbReference type="InterPro" id="IPR049557">
    <property type="entry name" value="Transketolase_CS"/>
</dbReference>
<dbReference type="AlphaFoldDB" id="A0A0Q3L2W4"/>
<dbReference type="SUPFAM" id="SSF52518">
    <property type="entry name" value="Thiamin diphosphate-binding fold (THDP-binding)"/>
    <property type="match status" value="2"/>
</dbReference>
<feature type="binding site" evidence="11">
    <location>
        <position position="288"/>
    </location>
    <ligand>
        <name>thiamine diphosphate</name>
        <dbReference type="ChEBI" id="CHEBI:58937"/>
    </ligand>
</feature>
<dbReference type="InterPro" id="IPR005475">
    <property type="entry name" value="Transketolase-like_Pyr-bd"/>
</dbReference>
<dbReference type="PROSITE" id="PS00802">
    <property type="entry name" value="TRANSKETOLASE_2"/>
    <property type="match status" value="1"/>
</dbReference>
<dbReference type="GO" id="GO:0009228">
    <property type="term" value="P:thiamine biosynthetic process"/>
    <property type="evidence" value="ECO:0007669"/>
    <property type="project" value="UniProtKB-UniRule"/>
</dbReference>
<accession>A0A0Q3L2W4</accession>
<feature type="binding site" evidence="11">
    <location>
        <begin position="119"/>
        <end position="121"/>
    </location>
    <ligand>
        <name>thiamine diphosphate</name>
        <dbReference type="ChEBI" id="CHEBI:58937"/>
    </ligand>
</feature>
<dbReference type="EMBL" id="LMAR01000028">
    <property type="protein sequence ID" value="KQK31076.1"/>
    <property type="molecule type" value="Genomic_DNA"/>
</dbReference>
<keyword evidence="7 11" id="KW-0784">Thiamine biosynthesis</keyword>
<comment type="cofactor">
    <cofactor evidence="11">
        <name>Mg(2+)</name>
        <dbReference type="ChEBI" id="CHEBI:18420"/>
    </cofactor>
    <text evidence="11">Binds 1 Mg(2+) ion per subunit.</text>
</comment>
<gene>
    <name evidence="11" type="primary">dxs</name>
    <name evidence="13" type="ORF">ARD30_10690</name>
    <name evidence="14" type="ORF">SAMN05660750_02930</name>
</gene>
<feature type="binding site" evidence="11">
    <location>
        <position position="78"/>
    </location>
    <ligand>
        <name>thiamine diphosphate</name>
        <dbReference type="ChEBI" id="CHEBI:58937"/>
    </ligand>
</feature>
<dbReference type="Pfam" id="PF02780">
    <property type="entry name" value="Transketolase_C"/>
    <property type="match status" value="1"/>
</dbReference>
<dbReference type="PANTHER" id="PTHR43322">
    <property type="entry name" value="1-D-DEOXYXYLULOSE 5-PHOSPHATE SYNTHASE-RELATED"/>
    <property type="match status" value="1"/>
</dbReference>
<comment type="cofactor">
    <cofactor evidence="11">
        <name>thiamine diphosphate</name>
        <dbReference type="ChEBI" id="CHEBI:58937"/>
    </cofactor>
    <text evidence="11">Binds 1 thiamine pyrophosphate per subunit.</text>
</comment>
<dbReference type="Proteomes" id="UP000051562">
    <property type="component" value="Unassembled WGS sequence"/>
</dbReference>
<comment type="catalytic activity">
    <reaction evidence="11">
        <text>D-glyceraldehyde 3-phosphate + pyruvate + H(+) = 1-deoxy-D-xylulose 5-phosphate + CO2</text>
        <dbReference type="Rhea" id="RHEA:12605"/>
        <dbReference type="ChEBI" id="CHEBI:15361"/>
        <dbReference type="ChEBI" id="CHEBI:15378"/>
        <dbReference type="ChEBI" id="CHEBI:16526"/>
        <dbReference type="ChEBI" id="CHEBI:57792"/>
        <dbReference type="ChEBI" id="CHEBI:59776"/>
        <dbReference type="EC" id="2.2.1.7"/>
    </reaction>
</comment>
<keyword evidence="5 11" id="KW-0479">Metal-binding</keyword>
<dbReference type="CDD" id="cd02007">
    <property type="entry name" value="TPP_DXS"/>
    <property type="match status" value="1"/>
</dbReference>
<dbReference type="Pfam" id="PF02779">
    <property type="entry name" value="Transket_pyr"/>
    <property type="match status" value="1"/>
</dbReference>
<feature type="binding site" evidence="11">
    <location>
        <position position="179"/>
    </location>
    <ligand>
        <name>Mg(2+)</name>
        <dbReference type="ChEBI" id="CHEBI:18420"/>
    </ligand>
</feature>
<evidence type="ECO:0000313" key="16">
    <source>
        <dbReference type="Proteomes" id="UP000190130"/>
    </source>
</evidence>
<dbReference type="EMBL" id="FUYX01000007">
    <property type="protein sequence ID" value="SKB90458.1"/>
    <property type="molecule type" value="Genomic_DNA"/>
</dbReference>
<evidence type="ECO:0000256" key="3">
    <source>
        <dbReference type="ARBA" id="ARBA00011738"/>
    </source>
</evidence>
<dbReference type="InterPro" id="IPR033248">
    <property type="entry name" value="Transketolase_C"/>
</dbReference>
<feature type="domain" description="Transketolase-like pyrimidine-binding" evidence="12">
    <location>
        <begin position="319"/>
        <end position="484"/>
    </location>
</feature>
<comment type="similarity">
    <text evidence="2 11">Belongs to the transketolase family. DXPS subfamily.</text>
</comment>
<dbReference type="GO" id="GO:0016114">
    <property type="term" value="P:terpenoid biosynthetic process"/>
    <property type="evidence" value="ECO:0007669"/>
    <property type="project" value="UniProtKB-UniRule"/>
</dbReference>
<evidence type="ECO:0000313" key="14">
    <source>
        <dbReference type="EMBL" id="SKB90458.1"/>
    </source>
</evidence>
<dbReference type="Pfam" id="PF13292">
    <property type="entry name" value="DXP_synthase_N"/>
    <property type="match status" value="1"/>
</dbReference>
<evidence type="ECO:0000256" key="7">
    <source>
        <dbReference type="ARBA" id="ARBA00022977"/>
    </source>
</evidence>
<keyword evidence="15" id="KW-1185">Reference proteome</keyword>
<dbReference type="OrthoDB" id="9803371at2"/>
<dbReference type="CDD" id="cd07033">
    <property type="entry name" value="TPP_PYR_DXS_TK_like"/>
    <property type="match status" value="1"/>
</dbReference>
<keyword evidence="8 11" id="KW-0786">Thiamine pyrophosphate</keyword>
<evidence type="ECO:0000256" key="5">
    <source>
        <dbReference type="ARBA" id="ARBA00022723"/>
    </source>
</evidence>
<reference evidence="14 16" key="2">
    <citation type="submission" date="2017-02" db="EMBL/GenBank/DDBJ databases">
        <authorList>
            <person name="Peterson S.W."/>
        </authorList>
    </citation>
    <scope>NUCLEOTIDE SEQUENCE [LARGE SCALE GENOMIC DNA]</scope>
    <source>
        <strain evidence="14 16">DSM 9653</strain>
    </source>
</reference>
<evidence type="ECO:0000256" key="9">
    <source>
        <dbReference type="ARBA" id="ARBA00023229"/>
    </source>
</evidence>
<comment type="pathway">
    <text evidence="1 11">Metabolic intermediate biosynthesis; 1-deoxy-D-xylulose 5-phosphate biosynthesis; 1-deoxy-D-xylulose 5-phosphate from D-glyceraldehyde 3-phosphate and pyruvate: step 1/1.</text>
</comment>
<proteinExistence type="inferred from homology"/>
<feature type="binding site" evidence="11">
    <location>
        <position position="179"/>
    </location>
    <ligand>
        <name>thiamine diphosphate</name>
        <dbReference type="ChEBI" id="CHEBI:58937"/>
    </ligand>
</feature>
<dbReference type="GO" id="GO:0019288">
    <property type="term" value="P:isopentenyl diphosphate biosynthetic process, methylerythritol 4-phosphate pathway"/>
    <property type="evidence" value="ECO:0007669"/>
    <property type="project" value="UniProtKB-ARBA"/>
</dbReference>
<dbReference type="Proteomes" id="UP000190130">
    <property type="component" value="Unassembled WGS sequence"/>
</dbReference>
<protein>
    <recommendedName>
        <fullName evidence="11">1-deoxy-D-xylulose-5-phosphate synthase</fullName>
        <ecNumber evidence="11">2.2.1.7</ecNumber>
    </recommendedName>
    <alternativeName>
        <fullName evidence="11">1-deoxyxylulose-5-phosphate synthase</fullName>
        <shortName evidence="11">DXP synthase</shortName>
        <shortName evidence="11">DXPS</shortName>
    </alternativeName>
</protein>
<dbReference type="InterPro" id="IPR029061">
    <property type="entry name" value="THDP-binding"/>
</dbReference>
<dbReference type="UniPathway" id="UPA00064">
    <property type="reaction ID" value="UER00091"/>
</dbReference>
<dbReference type="NCBIfam" id="TIGR00204">
    <property type="entry name" value="dxs"/>
    <property type="match status" value="1"/>
</dbReference>
<dbReference type="Gene3D" id="3.40.50.920">
    <property type="match status" value="1"/>
</dbReference>
<dbReference type="InterPro" id="IPR020826">
    <property type="entry name" value="Transketolase_BS"/>
</dbReference>
<evidence type="ECO:0000313" key="15">
    <source>
        <dbReference type="Proteomes" id="UP000051562"/>
    </source>
</evidence>
<dbReference type="GO" id="GO:0008661">
    <property type="term" value="F:1-deoxy-D-xylulose-5-phosphate synthase activity"/>
    <property type="evidence" value="ECO:0007669"/>
    <property type="project" value="UniProtKB-UniRule"/>
</dbReference>
<feature type="binding site" evidence="11">
    <location>
        <position position="150"/>
    </location>
    <ligand>
        <name>Mg(2+)</name>
        <dbReference type="ChEBI" id="CHEBI:18420"/>
    </ligand>
</feature>
<comment type="function">
    <text evidence="10 11">Catalyzes the acyloin condensation reaction between C atoms 2 and 3 of pyruvate and glyceraldehyde 3-phosphate to yield 1-deoxy-D-xylulose-5-phosphate (DXP).</text>
</comment>
<dbReference type="EC" id="2.2.1.7" evidence="11"/>
<dbReference type="GO" id="GO:0000287">
    <property type="term" value="F:magnesium ion binding"/>
    <property type="evidence" value="ECO:0007669"/>
    <property type="project" value="UniProtKB-UniRule"/>
</dbReference>
<name>A0A0Q3L2W4_9HYPH</name>
<evidence type="ECO:0000256" key="4">
    <source>
        <dbReference type="ARBA" id="ARBA00022679"/>
    </source>
</evidence>
<evidence type="ECO:0000313" key="13">
    <source>
        <dbReference type="EMBL" id="KQK31076.1"/>
    </source>
</evidence>
<dbReference type="FunFam" id="3.40.50.920:FF:000002">
    <property type="entry name" value="1-deoxy-D-xylulose-5-phosphate synthase"/>
    <property type="match status" value="1"/>
</dbReference>
<sequence length="636" mass="67450">MPRPETPLLDLINDPADLRALDDAQLRQLADELRLETIDAVSVTGGHLGAGLGVVELTVALHHVFDTPRDRLIWDVGHQAYPHKILTGRRERIRTLRQPGGLSGFTKRSESEYDPFGAAHSSTSISAGLGMAVGRDLAGGGNDVIAVIGDGAMSAGMAYEAMNNAGALGSRLIVILNDNDMSIAPPVGAMSAYLARLVSGRTYRSIREVAKQLAEKLPRFFHDKARRTEEYARGFWTGGTMFEELGFYYVGPIDGHNLDHLLPVLRNVRDAESGPILVHVVTQKGKGYAPAEASADKYHGVVKFDPVTGLQAKAPANAPSYTAVFANALIKQAREDEKVVAVTAAMPSGTGLDAFGKEFPARTFDVGIAEQHAVTFAAGLATEGYKPFVAIYSTFMQRAYDQIVHDVAIQKLPVRFALDRAGLVGADGATHAGSFDIAYLACLPDMVVMAAADEAELTHMVATATAYDEGPIAFRYPRGEGVGVEIPDVGVPLEIGKGRIVREGTRVALLSLGTRLGEALKAADLLGQRGLSTTVADARFAKPLDEALILKLAREHEILITMEEGSVGGFGSHVLHLLARSGALDAGLKVRALTLPDSFQDHDKPDAMYAAAGLDAAGIVAAVEGALGAPSAVKRA</sequence>
<feature type="binding site" evidence="11">
    <location>
        <position position="370"/>
    </location>
    <ligand>
        <name>thiamine diphosphate</name>
        <dbReference type="ChEBI" id="CHEBI:58937"/>
    </ligand>
</feature>
<dbReference type="PANTHER" id="PTHR43322:SF5">
    <property type="entry name" value="1-DEOXY-D-XYLULOSE-5-PHOSPHATE SYNTHASE, CHLOROPLASTIC"/>
    <property type="match status" value="1"/>
</dbReference>
<evidence type="ECO:0000256" key="1">
    <source>
        <dbReference type="ARBA" id="ARBA00004980"/>
    </source>
</evidence>
<comment type="subunit">
    <text evidence="3 11">Homodimer.</text>
</comment>
<dbReference type="SUPFAM" id="SSF52922">
    <property type="entry name" value="TK C-terminal domain-like"/>
    <property type="match status" value="1"/>
</dbReference>
<dbReference type="STRING" id="53254.SAMN05660750_02930"/>
<dbReference type="SMART" id="SM00861">
    <property type="entry name" value="Transket_pyr"/>
    <property type="match status" value="1"/>
</dbReference>
<evidence type="ECO:0000256" key="11">
    <source>
        <dbReference type="HAMAP-Rule" id="MF_00315"/>
    </source>
</evidence>
<dbReference type="HAMAP" id="MF_00315">
    <property type="entry name" value="DXP_synth"/>
    <property type="match status" value="1"/>
</dbReference>
<evidence type="ECO:0000256" key="8">
    <source>
        <dbReference type="ARBA" id="ARBA00023052"/>
    </source>
</evidence>
<evidence type="ECO:0000259" key="12">
    <source>
        <dbReference type="SMART" id="SM00861"/>
    </source>
</evidence>
<dbReference type="FunFam" id="3.40.50.970:FF:000005">
    <property type="entry name" value="1-deoxy-D-xylulose-5-phosphate synthase"/>
    <property type="match status" value="1"/>
</dbReference>
<dbReference type="NCBIfam" id="NF003933">
    <property type="entry name" value="PRK05444.2-2"/>
    <property type="match status" value="1"/>
</dbReference>
<feature type="binding site" evidence="11">
    <location>
        <begin position="151"/>
        <end position="152"/>
    </location>
    <ligand>
        <name>thiamine diphosphate</name>
        <dbReference type="ChEBI" id="CHEBI:58937"/>
    </ligand>
</feature>